<dbReference type="PANTHER" id="PTHR37042:SF4">
    <property type="entry name" value="OUTER MEMBRANE PROTEIN RV1973"/>
    <property type="match status" value="1"/>
</dbReference>
<feature type="compositionally biased region" description="Low complexity" evidence="3">
    <location>
        <begin position="67"/>
        <end position="76"/>
    </location>
</feature>
<feature type="compositionally biased region" description="Acidic residues" evidence="3">
    <location>
        <begin position="55"/>
        <end position="66"/>
    </location>
</feature>
<dbReference type="PANTHER" id="PTHR37042">
    <property type="entry name" value="OUTER MEMBRANE PROTEIN RV1973"/>
    <property type="match status" value="1"/>
</dbReference>
<sequence>MNGMVGSMERAEENLTAEEAEALAAEAAAAAEAARAKVARLRQEAESAAAPAPESDTEESDTEESVTEGSDATSETTEADDADVDGDAGEAAPVPVRRRRVMFAAKALAVIIAVLGIAGLASTSAWIIVKHQQAEQQRSLNAEFAAAARQGVVTLMSLNFNSAADDVQRIVDNSTGPFKEDFEGQSADFIRVAEESKVITDATVTATGVKNMTEDTADVLVAAYSTVTNAQGAEEEPRTWRLIVSMARDGDQLKVAKVEFAP</sequence>
<dbReference type="STRING" id="564198.BST17_10935"/>
<evidence type="ECO:0000256" key="2">
    <source>
        <dbReference type="ARBA" id="ARBA00023136"/>
    </source>
</evidence>
<dbReference type="Proteomes" id="UP000192366">
    <property type="component" value="Unassembled WGS sequence"/>
</dbReference>
<keyword evidence="4" id="KW-1133">Transmembrane helix</keyword>
<organism evidence="5 6">
    <name type="scientific">Mycolicibacterium bacteremicum</name>
    <name type="common">Mycobacterium bacteremicum</name>
    <dbReference type="NCBI Taxonomy" id="564198"/>
    <lineage>
        <taxon>Bacteria</taxon>
        <taxon>Bacillati</taxon>
        <taxon>Actinomycetota</taxon>
        <taxon>Actinomycetes</taxon>
        <taxon>Mycobacteriales</taxon>
        <taxon>Mycobacteriaceae</taxon>
        <taxon>Mycolicibacterium</taxon>
    </lineage>
</organism>
<evidence type="ECO:0000256" key="3">
    <source>
        <dbReference type="SAM" id="MobiDB-lite"/>
    </source>
</evidence>
<accession>A0A1W9YYL3</accession>
<comment type="subcellular location">
    <subcellularLocation>
        <location evidence="1">Membrane</location>
    </subcellularLocation>
</comment>
<evidence type="ECO:0008006" key="7">
    <source>
        <dbReference type="Google" id="ProtNLM"/>
    </source>
</evidence>
<keyword evidence="4" id="KW-0812">Transmembrane</keyword>
<dbReference type="GO" id="GO:0016020">
    <property type="term" value="C:membrane"/>
    <property type="evidence" value="ECO:0007669"/>
    <property type="project" value="UniProtKB-SubCell"/>
</dbReference>
<evidence type="ECO:0000256" key="4">
    <source>
        <dbReference type="SAM" id="Phobius"/>
    </source>
</evidence>
<evidence type="ECO:0000313" key="6">
    <source>
        <dbReference type="Proteomes" id="UP000192366"/>
    </source>
</evidence>
<name>A0A1W9YYL3_MYCBA</name>
<dbReference type="AlphaFoldDB" id="A0A1W9YYL3"/>
<comment type="caution">
    <text evidence="5">The sequence shown here is derived from an EMBL/GenBank/DDBJ whole genome shotgun (WGS) entry which is preliminary data.</text>
</comment>
<keyword evidence="6" id="KW-1185">Reference proteome</keyword>
<evidence type="ECO:0000313" key="5">
    <source>
        <dbReference type="EMBL" id="ORA05168.1"/>
    </source>
</evidence>
<dbReference type="EMBL" id="MVHJ01000007">
    <property type="protein sequence ID" value="ORA05168.1"/>
    <property type="molecule type" value="Genomic_DNA"/>
</dbReference>
<evidence type="ECO:0000256" key="1">
    <source>
        <dbReference type="ARBA" id="ARBA00004370"/>
    </source>
</evidence>
<dbReference type="RefSeq" id="WP_083057829.1">
    <property type="nucleotide sequence ID" value="NZ_JACKVM010000005.1"/>
</dbReference>
<reference evidence="5 6" key="1">
    <citation type="submission" date="2017-02" db="EMBL/GenBank/DDBJ databases">
        <title>The new phylogeny of genus Mycobacterium.</title>
        <authorList>
            <person name="Tortoli E."/>
            <person name="Trovato A."/>
            <person name="Cirillo D.M."/>
        </authorList>
    </citation>
    <scope>NUCLEOTIDE SEQUENCE [LARGE SCALE GENOMIC DNA]</scope>
    <source>
        <strain evidence="5 6">DSM 45578</strain>
    </source>
</reference>
<keyword evidence="2 4" id="KW-0472">Membrane</keyword>
<feature type="transmembrane region" description="Helical" evidence="4">
    <location>
        <begin position="107"/>
        <end position="129"/>
    </location>
</feature>
<feature type="region of interest" description="Disordered" evidence="3">
    <location>
        <begin position="40"/>
        <end position="91"/>
    </location>
</feature>
<gene>
    <name evidence="5" type="ORF">BST17_10935</name>
</gene>
<proteinExistence type="predicted"/>
<protein>
    <recommendedName>
        <fullName evidence="7">Mammalian cell entry protein</fullName>
    </recommendedName>
</protein>
<feature type="compositionally biased region" description="Acidic residues" evidence="3">
    <location>
        <begin position="77"/>
        <end position="88"/>
    </location>
</feature>